<evidence type="ECO:0000256" key="1">
    <source>
        <dbReference type="SAM" id="MobiDB-lite"/>
    </source>
</evidence>
<feature type="compositionally biased region" description="Basic and acidic residues" evidence="1">
    <location>
        <begin position="362"/>
        <end position="372"/>
    </location>
</feature>
<reference evidence="2" key="2">
    <citation type="submission" date="2020-05" db="UniProtKB">
        <authorList>
            <consortium name="EnsemblMetazoa"/>
        </authorList>
    </citation>
    <scope>IDENTIFICATION</scope>
    <source>
        <strain evidence="2">maculatus3</strain>
    </source>
</reference>
<feature type="region of interest" description="Disordered" evidence="1">
    <location>
        <begin position="64"/>
        <end position="84"/>
    </location>
</feature>
<feature type="compositionally biased region" description="Basic residues" evidence="1">
    <location>
        <begin position="181"/>
        <end position="192"/>
    </location>
</feature>
<evidence type="ECO:0000313" key="3">
    <source>
        <dbReference type="Proteomes" id="UP000075901"/>
    </source>
</evidence>
<dbReference type="VEuPathDB" id="VectorBase:AMAM001521"/>
<organism evidence="2 3">
    <name type="scientific">Anopheles maculatus</name>
    <dbReference type="NCBI Taxonomy" id="74869"/>
    <lineage>
        <taxon>Eukaryota</taxon>
        <taxon>Metazoa</taxon>
        <taxon>Ecdysozoa</taxon>
        <taxon>Arthropoda</taxon>
        <taxon>Hexapoda</taxon>
        <taxon>Insecta</taxon>
        <taxon>Pterygota</taxon>
        <taxon>Neoptera</taxon>
        <taxon>Endopterygota</taxon>
        <taxon>Diptera</taxon>
        <taxon>Nematocera</taxon>
        <taxon>Culicoidea</taxon>
        <taxon>Culicidae</taxon>
        <taxon>Anophelinae</taxon>
        <taxon>Anopheles</taxon>
        <taxon>Anopheles maculatus group</taxon>
    </lineage>
</organism>
<evidence type="ECO:0000313" key="2">
    <source>
        <dbReference type="EnsemblMetazoa" id="AMAM001521-PA"/>
    </source>
</evidence>
<accession>A0A182S800</accession>
<feature type="region of interest" description="Disordered" evidence="1">
    <location>
        <begin position="171"/>
        <end position="384"/>
    </location>
</feature>
<proteinExistence type="predicted"/>
<dbReference type="EnsemblMetazoa" id="AMAM001521-RA">
    <property type="protein sequence ID" value="AMAM001521-PA"/>
    <property type="gene ID" value="AMAM001521"/>
</dbReference>
<feature type="compositionally biased region" description="Acidic residues" evidence="1">
    <location>
        <begin position="331"/>
        <end position="344"/>
    </location>
</feature>
<dbReference type="AlphaFoldDB" id="A0A182S800"/>
<reference evidence="3" key="1">
    <citation type="submission" date="2013-09" db="EMBL/GenBank/DDBJ databases">
        <title>The Genome Sequence of Anopheles maculatus species B.</title>
        <authorList>
            <consortium name="The Broad Institute Genomics Platform"/>
            <person name="Neafsey D.E."/>
            <person name="Besansky N."/>
            <person name="Howell P."/>
            <person name="Walton C."/>
            <person name="Young S.K."/>
            <person name="Zeng Q."/>
            <person name="Gargeya S."/>
            <person name="Fitzgerald M."/>
            <person name="Haas B."/>
            <person name="Abouelleil A."/>
            <person name="Allen A.W."/>
            <person name="Alvarado L."/>
            <person name="Arachchi H.M."/>
            <person name="Berlin A.M."/>
            <person name="Chapman S.B."/>
            <person name="Gainer-Dewar J."/>
            <person name="Goldberg J."/>
            <person name="Griggs A."/>
            <person name="Gujja S."/>
            <person name="Hansen M."/>
            <person name="Howarth C."/>
            <person name="Imamovic A."/>
            <person name="Ireland A."/>
            <person name="Larimer J."/>
            <person name="McCowan C."/>
            <person name="Murphy C."/>
            <person name="Pearson M."/>
            <person name="Poon T.W."/>
            <person name="Priest M."/>
            <person name="Roberts A."/>
            <person name="Saif S."/>
            <person name="Shea T."/>
            <person name="Sisk P."/>
            <person name="Sykes S."/>
            <person name="Wortman J."/>
            <person name="Nusbaum C."/>
            <person name="Birren B."/>
        </authorList>
    </citation>
    <scope>NUCLEOTIDE SEQUENCE [LARGE SCALE GENOMIC DNA]</scope>
    <source>
        <strain evidence="3">maculatus3</strain>
    </source>
</reference>
<dbReference type="Proteomes" id="UP000075901">
    <property type="component" value="Unassembled WGS sequence"/>
</dbReference>
<keyword evidence="3" id="KW-1185">Reference proteome</keyword>
<feature type="compositionally biased region" description="Polar residues" evidence="1">
    <location>
        <begin position="298"/>
        <end position="307"/>
    </location>
</feature>
<sequence length="468" mass="51650">MYHKDGTVDVKLLADLGYIADRLRNLEQNWDLTELKDLHRRIVLKFDDPPTSVLRIREALAFSPTVPPGSPEQQEQEVPEKEEERASVVIVSDQQTPCVVVEECPEVSEASKESNCSEDVNASSQKSIWDVGNVDETVRKLDQLEDLVIAFYHSCGRRHSGCKVELSGSVTVRDSPEHSRARTKRTKKKHSTGKANEGVDPASSSHQQGQQEQQQPDPDRTMNQGTDLDQDRDQLARLATSSASSDTGTVPCIDTRQTSQPLRSIHSDCGSSIGPGSLDREPTLDDEEDTVTLTAETSSECCSQQTVVALAETGPSPVPDPTETVVGSDTTTDDDNDENDEDGDTGGSGADANDEADPGDTCTRRSTLEKDSSPSSRRCSLGGEFETDQNRRLRRRLSELTNNFCTPKQFQQLCDNLDSITDNDLKLLIRELKRKIEFAERMNWLCLIPTGGKGNLFFDGQSYVKLSL</sequence>
<protein>
    <submittedName>
        <fullName evidence="2">Uncharacterized protein</fullName>
    </submittedName>
</protein>
<name>A0A182S800_9DIPT</name>